<keyword evidence="4 6" id="KW-1133">Transmembrane helix</keyword>
<dbReference type="GO" id="GO:0016020">
    <property type="term" value="C:membrane"/>
    <property type="evidence" value="ECO:0007669"/>
    <property type="project" value="UniProtKB-SubCell"/>
</dbReference>
<sequence length="234" mass="24516">MKLTRTVIRLAPIGVFGLIGRAVSTMGFEVFTAVGKYMLTIGTGLSIHLLIVLPVIFFLITKRNPLDHYRAMASAMAFAFSSSSSSATLPLTMESVEKNAGVSNKVSSFVLPMGATINMDGTALYECAGVLFIAQALGVGLDFGQQVMVVITALLASIGAAGVPSAGLVMIFIVLQAVNITTPAAYALVGVMLAVDRPLDMYRTMVNITSDSIGAAVIAHSEGEKLTYPMAMEG</sequence>
<evidence type="ECO:0008006" key="8">
    <source>
        <dbReference type="Google" id="ProtNLM"/>
    </source>
</evidence>
<gene>
    <name evidence="7" type="ORF">S01H1_77015</name>
</gene>
<feature type="transmembrane region" description="Helical" evidence="6">
    <location>
        <begin position="37"/>
        <end position="59"/>
    </location>
</feature>
<dbReference type="EMBL" id="BARS01051742">
    <property type="protein sequence ID" value="GAG48312.1"/>
    <property type="molecule type" value="Genomic_DNA"/>
</dbReference>
<evidence type="ECO:0000256" key="2">
    <source>
        <dbReference type="ARBA" id="ARBA00022448"/>
    </source>
</evidence>
<reference evidence="7" key="1">
    <citation type="journal article" date="2014" name="Front. Microbiol.">
        <title>High frequency of phylogenetically diverse reductive dehalogenase-homologous genes in deep subseafloor sedimentary metagenomes.</title>
        <authorList>
            <person name="Kawai M."/>
            <person name="Futagami T."/>
            <person name="Toyoda A."/>
            <person name="Takaki Y."/>
            <person name="Nishi S."/>
            <person name="Hori S."/>
            <person name="Arai W."/>
            <person name="Tsubouchi T."/>
            <person name="Morono Y."/>
            <person name="Uchiyama I."/>
            <person name="Ito T."/>
            <person name="Fujiyama A."/>
            <person name="Inagaki F."/>
            <person name="Takami H."/>
        </authorList>
    </citation>
    <scope>NUCLEOTIDE SEQUENCE</scope>
    <source>
        <strain evidence="7">Expedition CK06-06</strain>
    </source>
</reference>
<keyword evidence="3 6" id="KW-0812">Transmembrane</keyword>
<keyword evidence="5 6" id="KW-0472">Membrane</keyword>
<comment type="caution">
    <text evidence="7">The sequence shown here is derived from an EMBL/GenBank/DDBJ whole genome shotgun (WGS) entry which is preliminary data.</text>
</comment>
<accession>X0YMY1</accession>
<organism evidence="7">
    <name type="scientific">marine sediment metagenome</name>
    <dbReference type="NCBI Taxonomy" id="412755"/>
    <lineage>
        <taxon>unclassified sequences</taxon>
        <taxon>metagenomes</taxon>
        <taxon>ecological metagenomes</taxon>
    </lineage>
</organism>
<evidence type="ECO:0000313" key="7">
    <source>
        <dbReference type="EMBL" id="GAG48312.1"/>
    </source>
</evidence>
<dbReference type="PANTHER" id="PTHR11958:SF63">
    <property type="entry name" value="AMINO ACID TRANSPORTER"/>
    <property type="match status" value="1"/>
</dbReference>
<name>X0YMY1_9ZZZZ</name>
<dbReference type="AlphaFoldDB" id="X0YMY1"/>
<feature type="non-terminal residue" evidence="7">
    <location>
        <position position="234"/>
    </location>
</feature>
<keyword evidence="2" id="KW-0813">Transport</keyword>
<evidence type="ECO:0000256" key="1">
    <source>
        <dbReference type="ARBA" id="ARBA00004141"/>
    </source>
</evidence>
<feature type="transmembrane region" description="Helical" evidence="6">
    <location>
        <begin position="169"/>
        <end position="195"/>
    </location>
</feature>
<dbReference type="InterPro" id="IPR001991">
    <property type="entry name" value="Na-dicarboxylate_symporter"/>
</dbReference>
<protein>
    <recommendedName>
        <fullName evidence="8">Dicarboxylate/amino acid:cation symporter</fullName>
    </recommendedName>
</protein>
<proteinExistence type="predicted"/>
<dbReference type="SUPFAM" id="SSF118215">
    <property type="entry name" value="Proton glutamate symport protein"/>
    <property type="match status" value="1"/>
</dbReference>
<dbReference type="InterPro" id="IPR036458">
    <property type="entry name" value="Na:dicarbo_symporter_sf"/>
</dbReference>
<evidence type="ECO:0000256" key="6">
    <source>
        <dbReference type="SAM" id="Phobius"/>
    </source>
</evidence>
<feature type="transmembrane region" description="Helical" evidence="6">
    <location>
        <begin position="146"/>
        <end position="163"/>
    </location>
</feature>
<feature type="transmembrane region" description="Helical" evidence="6">
    <location>
        <begin position="7"/>
        <end position="31"/>
    </location>
</feature>
<evidence type="ECO:0000256" key="5">
    <source>
        <dbReference type="ARBA" id="ARBA00023136"/>
    </source>
</evidence>
<dbReference type="PANTHER" id="PTHR11958">
    <property type="entry name" value="SODIUM/DICARBOXYLATE SYMPORTER-RELATED"/>
    <property type="match status" value="1"/>
</dbReference>
<dbReference type="Gene3D" id="1.10.3860.10">
    <property type="entry name" value="Sodium:dicarboxylate symporter"/>
    <property type="match status" value="1"/>
</dbReference>
<dbReference type="GO" id="GO:0015293">
    <property type="term" value="F:symporter activity"/>
    <property type="evidence" value="ECO:0007669"/>
    <property type="project" value="InterPro"/>
</dbReference>
<evidence type="ECO:0000256" key="3">
    <source>
        <dbReference type="ARBA" id="ARBA00022692"/>
    </source>
</evidence>
<dbReference type="PRINTS" id="PR00173">
    <property type="entry name" value="EDTRNSPORT"/>
</dbReference>
<evidence type="ECO:0000256" key="4">
    <source>
        <dbReference type="ARBA" id="ARBA00022989"/>
    </source>
</evidence>
<dbReference type="InterPro" id="IPR050746">
    <property type="entry name" value="DAACS"/>
</dbReference>
<dbReference type="Pfam" id="PF00375">
    <property type="entry name" value="SDF"/>
    <property type="match status" value="1"/>
</dbReference>
<comment type="subcellular location">
    <subcellularLocation>
        <location evidence="1">Membrane</location>
        <topology evidence="1">Multi-pass membrane protein</topology>
    </subcellularLocation>
</comment>